<dbReference type="InterPro" id="IPR057326">
    <property type="entry name" value="KR_dom"/>
</dbReference>
<evidence type="ECO:0000256" key="1">
    <source>
        <dbReference type="ARBA" id="ARBA00006484"/>
    </source>
</evidence>
<dbReference type="InterPro" id="IPR002347">
    <property type="entry name" value="SDR_fam"/>
</dbReference>
<comment type="similarity">
    <text evidence="1">Belongs to the short-chain dehydrogenases/reductases (SDR) family.</text>
</comment>
<dbReference type="RefSeq" id="WP_048445212.1">
    <property type="nucleotide sequence ID" value="NZ_LABY01000103.1"/>
</dbReference>
<dbReference type="FunFam" id="3.40.50.720:FF:000084">
    <property type="entry name" value="Short-chain dehydrogenase reductase"/>
    <property type="match status" value="1"/>
</dbReference>
<protein>
    <submittedName>
        <fullName evidence="3">2-deoxy-D-gluconate 3-dehydrogenase</fullName>
    </submittedName>
</protein>
<dbReference type="PANTHER" id="PTHR42760:SF123">
    <property type="entry name" value="OXIDOREDUCTASE"/>
    <property type="match status" value="1"/>
</dbReference>
<evidence type="ECO:0000313" key="3">
    <source>
        <dbReference type="EMBL" id="KMO36152.1"/>
    </source>
</evidence>
<proteinExistence type="inferred from homology"/>
<dbReference type="InterPro" id="IPR020904">
    <property type="entry name" value="Sc_DH/Rdtase_CS"/>
</dbReference>
<evidence type="ECO:0000313" key="4">
    <source>
        <dbReference type="Proteomes" id="UP000035955"/>
    </source>
</evidence>
<dbReference type="PRINTS" id="PR00080">
    <property type="entry name" value="SDRFAMILY"/>
</dbReference>
<dbReference type="PROSITE" id="PS00061">
    <property type="entry name" value="ADH_SHORT"/>
    <property type="match status" value="1"/>
</dbReference>
<dbReference type="GO" id="GO:0030497">
    <property type="term" value="P:fatty acid elongation"/>
    <property type="evidence" value="ECO:0007669"/>
    <property type="project" value="TreeGrafter"/>
</dbReference>
<dbReference type="PRINTS" id="PR00081">
    <property type="entry name" value="GDHRDH"/>
</dbReference>
<dbReference type="SUPFAM" id="SSF51735">
    <property type="entry name" value="NAD(P)-binding Rossmann-fold domains"/>
    <property type="match status" value="1"/>
</dbReference>
<feature type="domain" description="Ketoreductase" evidence="2">
    <location>
        <begin position="14"/>
        <end position="172"/>
    </location>
</feature>
<dbReference type="CDD" id="cd05233">
    <property type="entry name" value="SDR_c"/>
    <property type="match status" value="1"/>
</dbReference>
<dbReference type="OrthoDB" id="9779623at2"/>
<dbReference type="PATRIC" id="fig|298794.3.peg.230"/>
<gene>
    <name evidence="3" type="ORF">VQ02_16110</name>
</gene>
<accession>A0A0J6SRF1</accession>
<dbReference type="EMBL" id="LABY01000103">
    <property type="protein sequence ID" value="KMO36152.1"/>
    <property type="molecule type" value="Genomic_DNA"/>
</dbReference>
<name>A0A0J6SRF1_9HYPH</name>
<keyword evidence="4" id="KW-1185">Reference proteome</keyword>
<sequence length="275" mass="28406">MSDTDSDWLALRGRVCVVTGAAGGLGQAVALGFARAGARLVLLDRKAEAMAGVRAQAESCGAEVLALACDVTDPDSLESAAAQARDLGPCAVLVNNAALMRPGPLETLPLAEWNALLAVNLTGYFLGAQVFGRQMRERGGGAIVHVASIAAHHAQGFSGAYSVSKAGIVMLSRQLATEWGPAGIRSNVVSPGLVVTPLSQPFYDAPGVRERRSAVVPLGRIGAPEDICDAVLYLASDRAAYVTGDEIMVDGGFGRVLMNLIPRPGFEAGAVAVVR</sequence>
<dbReference type="AlphaFoldDB" id="A0A0J6SRF1"/>
<dbReference type="Proteomes" id="UP000035955">
    <property type="component" value="Unassembled WGS sequence"/>
</dbReference>
<dbReference type="Gene3D" id="3.40.50.720">
    <property type="entry name" value="NAD(P)-binding Rossmann-like Domain"/>
    <property type="match status" value="1"/>
</dbReference>
<dbReference type="SMART" id="SM00822">
    <property type="entry name" value="PKS_KR"/>
    <property type="match status" value="1"/>
</dbReference>
<comment type="caution">
    <text evidence="3">The sequence shown here is derived from an EMBL/GenBank/DDBJ whole genome shotgun (WGS) entry which is preliminary data.</text>
</comment>
<dbReference type="NCBIfam" id="NF005559">
    <property type="entry name" value="PRK07231.1"/>
    <property type="match status" value="1"/>
</dbReference>
<dbReference type="Pfam" id="PF13561">
    <property type="entry name" value="adh_short_C2"/>
    <property type="match status" value="1"/>
</dbReference>
<evidence type="ECO:0000259" key="2">
    <source>
        <dbReference type="SMART" id="SM00822"/>
    </source>
</evidence>
<dbReference type="PANTHER" id="PTHR42760">
    <property type="entry name" value="SHORT-CHAIN DEHYDROGENASES/REDUCTASES FAMILY MEMBER"/>
    <property type="match status" value="1"/>
</dbReference>
<reference evidence="3 4" key="1">
    <citation type="submission" date="2015-03" db="EMBL/GenBank/DDBJ databases">
        <title>Genome sequencing of Methylobacterium variabile DSM 16961.</title>
        <authorList>
            <person name="Chaudhry V."/>
            <person name="Patil P.B."/>
        </authorList>
    </citation>
    <scope>NUCLEOTIDE SEQUENCE [LARGE SCALE GENOMIC DNA]</scope>
    <source>
        <strain evidence="3 4">DSM 16961</strain>
    </source>
</reference>
<organism evidence="3 4">
    <name type="scientific">Methylobacterium variabile</name>
    <dbReference type="NCBI Taxonomy" id="298794"/>
    <lineage>
        <taxon>Bacteria</taxon>
        <taxon>Pseudomonadati</taxon>
        <taxon>Pseudomonadota</taxon>
        <taxon>Alphaproteobacteria</taxon>
        <taxon>Hyphomicrobiales</taxon>
        <taxon>Methylobacteriaceae</taxon>
        <taxon>Methylobacterium</taxon>
    </lineage>
</organism>
<dbReference type="GO" id="GO:0016616">
    <property type="term" value="F:oxidoreductase activity, acting on the CH-OH group of donors, NAD or NADP as acceptor"/>
    <property type="evidence" value="ECO:0007669"/>
    <property type="project" value="TreeGrafter"/>
</dbReference>
<dbReference type="InterPro" id="IPR036291">
    <property type="entry name" value="NAD(P)-bd_dom_sf"/>
</dbReference>